<reference evidence="2" key="1">
    <citation type="submission" date="2017-12" db="EMBL/GenBank/DDBJ databases">
        <authorList>
            <person name="Martens C."/>
            <person name="Dahlstrom E."/>
            <person name="Barbian K."/>
            <person name="Sykora L."/>
            <person name="Ricklefs S."/>
            <person name="Bruno D."/>
            <person name="Anzick I."/>
            <person name="Myles I."/>
            <person name="Datta S.K."/>
        </authorList>
    </citation>
    <scope>NUCLEOTIDE SEQUENCE</scope>
    <source>
        <strain evidence="2">AD2</strain>
    </source>
</reference>
<gene>
    <name evidence="2" type="ORF">RADP37_04228</name>
</gene>
<accession>A0A4Y1MVA1</accession>
<proteinExistence type="predicted"/>
<sequence>MPLHRRRGCARAPSRSEGGADLDPGVCRRDFVPATGVDPKRDINIQGC</sequence>
<name>A0A4Y1MVA1_9PROT</name>
<feature type="region of interest" description="Disordered" evidence="1">
    <location>
        <begin position="1"/>
        <end position="24"/>
    </location>
</feature>
<dbReference type="EMBL" id="CP025189">
    <property type="protein sequence ID" value="AWV21972.1"/>
    <property type="molecule type" value="Genomic_DNA"/>
</dbReference>
<dbReference type="AlphaFoldDB" id="A0A4Y1MVA1"/>
<organism evidence="2">
    <name type="scientific">Roseomonas mucosa</name>
    <dbReference type="NCBI Taxonomy" id="207340"/>
    <lineage>
        <taxon>Bacteria</taxon>
        <taxon>Pseudomonadati</taxon>
        <taxon>Pseudomonadota</taxon>
        <taxon>Alphaproteobacteria</taxon>
        <taxon>Acetobacterales</taxon>
        <taxon>Roseomonadaceae</taxon>
        <taxon>Roseomonas</taxon>
    </lineage>
</organism>
<protein>
    <submittedName>
        <fullName evidence="2">Uncharacterized protein</fullName>
    </submittedName>
</protein>
<evidence type="ECO:0000256" key="1">
    <source>
        <dbReference type="SAM" id="MobiDB-lite"/>
    </source>
</evidence>
<evidence type="ECO:0000313" key="2">
    <source>
        <dbReference type="EMBL" id="AWV21972.1"/>
    </source>
</evidence>